<dbReference type="GO" id="GO:0016758">
    <property type="term" value="F:hexosyltransferase activity"/>
    <property type="evidence" value="ECO:0007669"/>
    <property type="project" value="TreeGrafter"/>
</dbReference>
<name>A0AAJ6B1S7_9HYPH</name>
<feature type="domain" description="Glycosyltransferase subfamily 4-like N-terminal" evidence="1">
    <location>
        <begin position="16"/>
        <end position="204"/>
    </location>
</feature>
<dbReference type="InterPro" id="IPR028098">
    <property type="entry name" value="Glyco_trans_4-like_N"/>
</dbReference>
<evidence type="ECO:0000313" key="2">
    <source>
        <dbReference type="EMBL" id="WEK05679.1"/>
    </source>
</evidence>
<accession>A0AAJ6B1S7</accession>
<dbReference type="InterPro" id="IPR050194">
    <property type="entry name" value="Glycosyltransferase_grp1"/>
</dbReference>
<evidence type="ECO:0000259" key="1">
    <source>
        <dbReference type="Pfam" id="PF13579"/>
    </source>
</evidence>
<gene>
    <name evidence="2" type="ORF">P0Y65_05340</name>
</gene>
<evidence type="ECO:0000313" key="3">
    <source>
        <dbReference type="Proteomes" id="UP001217476"/>
    </source>
</evidence>
<organism evidence="2 3">
    <name type="scientific">Candidatus Devosia phytovorans</name>
    <dbReference type="NCBI Taxonomy" id="3121372"/>
    <lineage>
        <taxon>Bacteria</taxon>
        <taxon>Pseudomonadati</taxon>
        <taxon>Pseudomonadota</taxon>
        <taxon>Alphaproteobacteria</taxon>
        <taxon>Hyphomicrobiales</taxon>
        <taxon>Devosiaceae</taxon>
        <taxon>Devosia</taxon>
    </lineage>
</organism>
<proteinExistence type="predicted"/>
<dbReference type="NCBIfam" id="NF007640">
    <property type="entry name" value="PRK10307.1"/>
    <property type="match status" value="1"/>
</dbReference>
<dbReference type="SUPFAM" id="SSF53756">
    <property type="entry name" value="UDP-Glycosyltransferase/glycogen phosphorylase"/>
    <property type="match status" value="1"/>
</dbReference>
<dbReference type="PANTHER" id="PTHR45947">
    <property type="entry name" value="SULFOQUINOVOSYL TRANSFERASE SQD2"/>
    <property type="match status" value="1"/>
</dbReference>
<dbReference type="Pfam" id="PF13579">
    <property type="entry name" value="Glyco_trans_4_4"/>
    <property type="match status" value="1"/>
</dbReference>
<reference evidence="2" key="1">
    <citation type="submission" date="2023-03" db="EMBL/GenBank/DDBJ databases">
        <title>Andean soil-derived lignocellulolytic bacterial consortium as a source of novel taxa and putative plastic-active enzymes.</title>
        <authorList>
            <person name="Diaz-Garcia L."/>
            <person name="Chuvochina M."/>
            <person name="Feuerriegel G."/>
            <person name="Bunk B."/>
            <person name="Sproer C."/>
            <person name="Streit W.R."/>
            <person name="Rodriguez L.M."/>
            <person name="Overmann J."/>
            <person name="Jimenez D.J."/>
        </authorList>
    </citation>
    <scope>NUCLEOTIDE SEQUENCE</scope>
    <source>
        <strain evidence="2">MAG 4196</strain>
    </source>
</reference>
<sequence>MIFVILGLNYAPERIGIAVYTRGMAEALVAKGHEVHVVAGYPYYPGWRVIDPFDEPWSRQSVENGVSVTRVPHYVPANPSGLRRMLHHASFGLSALIPMLTLARAKRPDVVIAVAPSLVAAPVARLAAWSCGAHAWLHVQDFEVEAAFATGLMGARSLLGRLALGFERSVLRLFDSVSAISPRMCFRLLQKGVDKTRIVQFRNWADLERLPPAAVPSGYRLRWGISTPHVALYAGNIGRKQGIEIVVEAARMLQHRRDLTFVICGEGPNRAELERQAHGLERFQFHDLQPVEQLGDLMALATVHLLPQLAGVADLVLPSKLTNMLASGRPVVAAAATGTGLWAEMVDCGITVPPGDPAAFAAAIDLVASDADLAAQFGVNARHRAEQRWSKAGVLGGFINRLIVIAEQRR</sequence>
<dbReference type="EMBL" id="CP119312">
    <property type="protein sequence ID" value="WEK05679.1"/>
    <property type="molecule type" value="Genomic_DNA"/>
</dbReference>
<dbReference type="Proteomes" id="UP001217476">
    <property type="component" value="Chromosome"/>
</dbReference>
<dbReference type="PANTHER" id="PTHR45947:SF3">
    <property type="entry name" value="SULFOQUINOVOSYL TRANSFERASE SQD2"/>
    <property type="match status" value="1"/>
</dbReference>
<protein>
    <submittedName>
        <fullName evidence="2">WcaI family glycosyltransferase</fullName>
    </submittedName>
</protein>
<dbReference type="AlphaFoldDB" id="A0AAJ6B1S7"/>
<dbReference type="Pfam" id="PF13692">
    <property type="entry name" value="Glyco_trans_1_4"/>
    <property type="match status" value="1"/>
</dbReference>
<dbReference type="CDD" id="cd03794">
    <property type="entry name" value="GT4_WbuB-like"/>
    <property type="match status" value="1"/>
</dbReference>
<dbReference type="Gene3D" id="3.40.50.2000">
    <property type="entry name" value="Glycogen Phosphorylase B"/>
    <property type="match status" value="2"/>
</dbReference>